<evidence type="ECO:0000256" key="10">
    <source>
        <dbReference type="ARBA" id="ARBA00023319"/>
    </source>
</evidence>
<evidence type="ECO:0000256" key="9">
    <source>
        <dbReference type="ARBA" id="ARBA00023180"/>
    </source>
</evidence>
<dbReference type="GO" id="GO:0042130">
    <property type="term" value="P:negative regulation of T cell proliferation"/>
    <property type="evidence" value="ECO:0007669"/>
    <property type="project" value="TreeGrafter"/>
</dbReference>
<dbReference type="GO" id="GO:0071222">
    <property type="term" value="P:cellular response to lipopolysaccharide"/>
    <property type="evidence" value="ECO:0007669"/>
    <property type="project" value="TreeGrafter"/>
</dbReference>
<feature type="signal peptide" evidence="12">
    <location>
        <begin position="1"/>
        <end position="26"/>
    </location>
</feature>
<dbReference type="AlphaFoldDB" id="A0AAJ7PSV5"/>
<evidence type="ECO:0000256" key="2">
    <source>
        <dbReference type="ARBA" id="ARBA00022475"/>
    </source>
</evidence>
<dbReference type="InterPro" id="IPR003599">
    <property type="entry name" value="Ig_sub"/>
</dbReference>
<gene>
    <name evidence="15" type="primary">LOC108887016</name>
</gene>
<feature type="domain" description="Ig-like" evidence="13">
    <location>
        <begin position="9"/>
        <end position="143"/>
    </location>
</feature>
<evidence type="ECO:0000256" key="12">
    <source>
        <dbReference type="SAM" id="SignalP"/>
    </source>
</evidence>
<dbReference type="KEGG" id="lcf:108887016"/>
<dbReference type="Pfam" id="PF07686">
    <property type="entry name" value="V-set"/>
    <property type="match status" value="1"/>
</dbReference>
<evidence type="ECO:0000259" key="13">
    <source>
        <dbReference type="PROSITE" id="PS50835"/>
    </source>
</evidence>
<dbReference type="GO" id="GO:0031295">
    <property type="term" value="P:T cell costimulation"/>
    <property type="evidence" value="ECO:0007669"/>
    <property type="project" value="TreeGrafter"/>
</dbReference>
<keyword evidence="4 12" id="KW-0732">Signal</keyword>
<keyword evidence="9" id="KW-0325">Glycoprotein</keyword>
<dbReference type="PANTHER" id="PTHR25466:SF14">
    <property type="entry name" value="BUTYROPHILIN SUBFAMILY 2 MEMBER A2-LIKE-RELATED"/>
    <property type="match status" value="1"/>
</dbReference>
<dbReference type="SUPFAM" id="SSF48726">
    <property type="entry name" value="Immunoglobulin"/>
    <property type="match status" value="1"/>
</dbReference>
<evidence type="ECO:0000256" key="1">
    <source>
        <dbReference type="ARBA" id="ARBA00004251"/>
    </source>
</evidence>
<sequence>MLLSSLMAPSFLLLSHVLILFVLVHASEDLRGNMREVKVKAGEEVTLECQGPTHAPIEVLKWIRPDLMSDRGLEGYVFFYRDERSHESYHHQLFVGRVELRDPEMKDGDVSLILRNVSTNDTGRYEGHVSVSNTGRRKRAQSELWCVIKLTVEDPGPTHEETWFRQIAQVLGLEENHLLYVLVSVAVVVILLTGLCCAVIKKYKNHSQNYGPSMQESEEMAMKAQDPCSCDSRSHC</sequence>
<evidence type="ECO:0000256" key="8">
    <source>
        <dbReference type="ARBA" id="ARBA00023170"/>
    </source>
</evidence>
<evidence type="ECO:0000313" key="15">
    <source>
        <dbReference type="RefSeq" id="XP_018537703.1"/>
    </source>
</evidence>
<accession>A0AAJ7PSV5</accession>
<evidence type="ECO:0000256" key="3">
    <source>
        <dbReference type="ARBA" id="ARBA00022692"/>
    </source>
</evidence>
<evidence type="ECO:0000256" key="7">
    <source>
        <dbReference type="ARBA" id="ARBA00023157"/>
    </source>
</evidence>
<reference evidence="15" key="1">
    <citation type="submission" date="2025-08" db="UniProtKB">
        <authorList>
            <consortium name="RefSeq"/>
        </authorList>
    </citation>
    <scope>IDENTIFICATION</scope>
    <source>
        <tissue evidence="15">Brain</tissue>
    </source>
</reference>
<dbReference type="Proteomes" id="UP000694890">
    <property type="component" value="Linkage group LG9"/>
</dbReference>
<organism evidence="14 15">
    <name type="scientific">Lates calcarifer</name>
    <name type="common">Barramundi</name>
    <name type="synonym">Holocentrus calcarifer</name>
    <dbReference type="NCBI Taxonomy" id="8187"/>
    <lineage>
        <taxon>Eukaryota</taxon>
        <taxon>Metazoa</taxon>
        <taxon>Chordata</taxon>
        <taxon>Craniata</taxon>
        <taxon>Vertebrata</taxon>
        <taxon>Euteleostomi</taxon>
        <taxon>Actinopterygii</taxon>
        <taxon>Neopterygii</taxon>
        <taxon>Teleostei</taxon>
        <taxon>Neoteleostei</taxon>
        <taxon>Acanthomorphata</taxon>
        <taxon>Carangaria</taxon>
        <taxon>Carangaria incertae sedis</taxon>
        <taxon>Centropomidae</taxon>
        <taxon>Lates</taxon>
    </lineage>
</organism>
<keyword evidence="3 11" id="KW-0812">Transmembrane</keyword>
<dbReference type="RefSeq" id="XP_018537703.1">
    <property type="nucleotide sequence ID" value="XM_018682187.2"/>
</dbReference>
<evidence type="ECO:0000256" key="11">
    <source>
        <dbReference type="SAM" id="Phobius"/>
    </source>
</evidence>
<dbReference type="GO" id="GO:0042102">
    <property type="term" value="P:positive regulation of T cell proliferation"/>
    <property type="evidence" value="ECO:0007669"/>
    <property type="project" value="TreeGrafter"/>
</dbReference>
<evidence type="ECO:0000313" key="14">
    <source>
        <dbReference type="Proteomes" id="UP000694890"/>
    </source>
</evidence>
<evidence type="ECO:0000256" key="5">
    <source>
        <dbReference type="ARBA" id="ARBA00022989"/>
    </source>
</evidence>
<feature type="chain" id="PRO_5042565660" evidence="12">
    <location>
        <begin position="27"/>
        <end position="236"/>
    </location>
</feature>
<dbReference type="SMART" id="SM00409">
    <property type="entry name" value="IG"/>
    <property type="match status" value="1"/>
</dbReference>
<dbReference type="GeneID" id="108887016"/>
<dbReference type="InterPro" id="IPR051713">
    <property type="entry name" value="T-cell_Activation_Regulation"/>
</dbReference>
<keyword evidence="7" id="KW-1015">Disulfide bond</keyword>
<dbReference type="InterPro" id="IPR013783">
    <property type="entry name" value="Ig-like_fold"/>
</dbReference>
<keyword evidence="10" id="KW-0393">Immunoglobulin domain</keyword>
<keyword evidence="2" id="KW-1003">Cell membrane</keyword>
<proteinExistence type="predicted"/>
<evidence type="ECO:0000256" key="4">
    <source>
        <dbReference type="ARBA" id="ARBA00022729"/>
    </source>
</evidence>
<dbReference type="GO" id="GO:0007166">
    <property type="term" value="P:cell surface receptor signaling pathway"/>
    <property type="evidence" value="ECO:0007669"/>
    <property type="project" value="TreeGrafter"/>
</dbReference>
<keyword evidence="5 11" id="KW-1133">Transmembrane helix</keyword>
<dbReference type="PANTHER" id="PTHR25466">
    <property type="entry name" value="T-LYMPHOCYTE ACTIVATION ANTIGEN"/>
    <property type="match status" value="1"/>
</dbReference>
<dbReference type="GO" id="GO:0009897">
    <property type="term" value="C:external side of plasma membrane"/>
    <property type="evidence" value="ECO:0007669"/>
    <property type="project" value="TreeGrafter"/>
</dbReference>
<feature type="transmembrane region" description="Helical" evidence="11">
    <location>
        <begin position="178"/>
        <end position="200"/>
    </location>
</feature>
<keyword evidence="8" id="KW-0675">Receptor</keyword>
<evidence type="ECO:0000256" key="6">
    <source>
        <dbReference type="ARBA" id="ARBA00023136"/>
    </source>
</evidence>
<dbReference type="PROSITE" id="PS50835">
    <property type="entry name" value="IG_LIKE"/>
    <property type="match status" value="1"/>
</dbReference>
<dbReference type="InterPro" id="IPR007110">
    <property type="entry name" value="Ig-like_dom"/>
</dbReference>
<protein>
    <submittedName>
        <fullName evidence="15">Uncharacterized protein LOC108887016</fullName>
    </submittedName>
</protein>
<dbReference type="GO" id="GO:0006955">
    <property type="term" value="P:immune response"/>
    <property type="evidence" value="ECO:0007669"/>
    <property type="project" value="TreeGrafter"/>
</dbReference>
<name>A0AAJ7PSV5_LATCA</name>
<dbReference type="Gene3D" id="2.60.40.10">
    <property type="entry name" value="Immunoglobulins"/>
    <property type="match status" value="1"/>
</dbReference>
<dbReference type="InterPro" id="IPR013106">
    <property type="entry name" value="Ig_V-set"/>
</dbReference>
<dbReference type="InterPro" id="IPR036179">
    <property type="entry name" value="Ig-like_dom_sf"/>
</dbReference>
<keyword evidence="6 11" id="KW-0472">Membrane</keyword>
<comment type="subcellular location">
    <subcellularLocation>
        <location evidence="1">Cell membrane</location>
        <topology evidence="1">Single-pass type I membrane protein</topology>
    </subcellularLocation>
</comment>